<dbReference type="PROSITE" id="PS50943">
    <property type="entry name" value="HTH_CROC1"/>
    <property type="match status" value="1"/>
</dbReference>
<dbReference type="RefSeq" id="WP_038488557.1">
    <property type="nucleotide sequence ID" value="NZ_CACVBK010000003.1"/>
</dbReference>
<dbReference type="PATRIC" id="fig|38323.4.peg.1743"/>
<organism evidence="2 3">
    <name type="scientific">Bartonella henselae</name>
    <name type="common">Rochalimaea henselae</name>
    <dbReference type="NCBI Taxonomy" id="38323"/>
    <lineage>
        <taxon>Bacteria</taxon>
        <taxon>Pseudomonadati</taxon>
        <taxon>Pseudomonadota</taxon>
        <taxon>Alphaproteobacteria</taxon>
        <taxon>Hyphomicrobiales</taxon>
        <taxon>Bartonellaceae</taxon>
        <taxon>Bartonella</taxon>
    </lineage>
</organism>
<sequence>MQARNLHQAKNLHNDIFVGKKIRFRRKMLKMSQKTLADHLRVSSQQIQKYETGLNRVSAGRLKEIADILSVPIAFFYADLFTKQDTPTQHDEIASNREEYLLLKRFRVLTSVKQRAILQLLSEPNESF</sequence>
<dbReference type="InterPro" id="IPR001387">
    <property type="entry name" value="Cro/C1-type_HTH"/>
</dbReference>
<dbReference type="SMART" id="SM00530">
    <property type="entry name" value="HTH_XRE"/>
    <property type="match status" value="1"/>
</dbReference>
<dbReference type="InterPro" id="IPR010982">
    <property type="entry name" value="Lambda_DNA-bd_dom_sf"/>
</dbReference>
<protein>
    <submittedName>
        <fullName evidence="2">Transcriptional regulator</fullName>
    </submittedName>
</protein>
<dbReference type="EMBL" id="HG969191">
    <property type="protein sequence ID" value="CDO47518.1"/>
    <property type="molecule type" value="Genomic_DNA"/>
</dbReference>
<evidence type="ECO:0000313" key="3">
    <source>
        <dbReference type="Proteomes" id="UP000019801"/>
    </source>
</evidence>
<accession>X5M939</accession>
<dbReference type="AlphaFoldDB" id="X5M939"/>
<dbReference type="Proteomes" id="UP000019801">
    <property type="component" value="Chromosome I"/>
</dbReference>
<dbReference type="SUPFAM" id="SSF47413">
    <property type="entry name" value="lambda repressor-like DNA-binding domains"/>
    <property type="match status" value="1"/>
</dbReference>
<dbReference type="STRING" id="38323.BM1374165_01545"/>
<dbReference type="Pfam" id="PF01381">
    <property type="entry name" value="HTH_3"/>
    <property type="match status" value="1"/>
</dbReference>
<feature type="domain" description="HTH cro/C1-type" evidence="1">
    <location>
        <begin position="22"/>
        <end position="76"/>
    </location>
</feature>
<gene>
    <name evidence="2" type="ORF">BM1374165_01545</name>
</gene>
<evidence type="ECO:0000259" key="1">
    <source>
        <dbReference type="PROSITE" id="PS50943"/>
    </source>
</evidence>
<dbReference type="GO" id="GO:0003677">
    <property type="term" value="F:DNA binding"/>
    <property type="evidence" value="ECO:0007669"/>
    <property type="project" value="InterPro"/>
</dbReference>
<dbReference type="CDD" id="cd00093">
    <property type="entry name" value="HTH_XRE"/>
    <property type="match status" value="1"/>
</dbReference>
<evidence type="ECO:0000313" key="2">
    <source>
        <dbReference type="EMBL" id="CDO47518.1"/>
    </source>
</evidence>
<proteinExistence type="predicted"/>
<name>X5M939_BARHN</name>
<reference evidence="3" key="1">
    <citation type="submission" date="2013-11" db="EMBL/GenBank/DDBJ databases">
        <title>Genome sequencing of Bartonella spp. isolated from human blood.</title>
        <authorList>
            <person name="Raoult D."/>
        </authorList>
    </citation>
    <scope>NUCLEOTIDE SEQUENCE</scope>
    <source>
        <strain evidence="3">BM1374165</strain>
    </source>
</reference>
<dbReference type="Gene3D" id="1.10.260.40">
    <property type="entry name" value="lambda repressor-like DNA-binding domains"/>
    <property type="match status" value="1"/>
</dbReference>
<dbReference type="KEGG" id="bhs:BM1374165_01545"/>